<comment type="caution">
    <text evidence="1">The sequence shown here is derived from an EMBL/GenBank/DDBJ whole genome shotgun (WGS) entry which is preliminary data.</text>
</comment>
<reference evidence="1 2" key="1">
    <citation type="submission" date="2021-06" db="EMBL/GenBank/DDBJ databases">
        <authorList>
            <person name="Kallberg Y."/>
            <person name="Tangrot J."/>
            <person name="Rosling A."/>
        </authorList>
    </citation>
    <scope>NUCLEOTIDE SEQUENCE [LARGE SCALE GENOMIC DNA]</scope>
    <source>
        <strain evidence="1 2">120-4 pot B 10/14</strain>
    </source>
</reference>
<proteinExistence type="predicted"/>
<gene>
    <name evidence="1" type="ORF">GMARGA_LOCUS3990</name>
</gene>
<evidence type="ECO:0000313" key="1">
    <source>
        <dbReference type="EMBL" id="CAG8538994.1"/>
    </source>
</evidence>
<organism evidence="1 2">
    <name type="scientific">Gigaspora margarita</name>
    <dbReference type="NCBI Taxonomy" id="4874"/>
    <lineage>
        <taxon>Eukaryota</taxon>
        <taxon>Fungi</taxon>
        <taxon>Fungi incertae sedis</taxon>
        <taxon>Mucoromycota</taxon>
        <taxon>Glomeromycotina</taxon>
        <taxon>Glomeromycetes</taxon>
        <taxon>Diversisporales</taxon>
        <taxon>Gigasporaceae</taxon>
        <taxon>Gigaspora</taxon>
    </lineage>
</organism>
<sequence length="248" mass="29263">MEELFFEIGKKLDALEKSITIYSSLSEKTASYIHSLEDKIFKIEHIYLLVAEAAFVLPTALSEYSKQKNLFKVCQDIINNELEGDITRNQISNLKYVENISEVVKIINKFFDKEKASSNNFILLAILYNKEIEKKQELIYNELKKANLWELNFCLPSFKKIDLSPEYKDFILNHLKQEFVRIPLSNHNETKKFDLIHIFINKLQNIWNDCQYKNLDSSITESTFSCQFIIHLVDFLRDNTTHIFQTAW</sequence>
<protein>
    <submittedName>
        <fullName evidence="1">26132_t:CDS:1</fullName>
    </submittedName>
</protein>
<dbReference type="EMBL" id="CAJVQB010001514">
    <property type="protein sequence ID" value="CAG8538994.1"/>
    <property type="molecule type" value="Genomic_DNA"/>
</dbReference>
<name>A0ABM8W6L3_GIGMA</name>
<evidence type="ECO:0000313" key="2">
    <source>
        <dbReference type="Proteomes" id="UP000789901"/>
    </source>
</evidence>
<dbReference type="Proteomes" id="UP000789901">
    <property type="component" value="Unassembled WGS sequence"/>
</dbReference>
<keyword evidence="2" id="KW-1185">Reference proteome</keyword>
<accession>A0ABM8W6L3</accession>